<feature type="transmembrane region" description="Helical" evidence="8">
    <location>
        <begin position="12"/>
        <end position="29"/>
    </location>
</feature>
<dbReference type="InterPro" id="IPR006667">
    <property type="entry name" value="SLC41_membr_dom"/>
</dbReference>
<evidence type="ECO:0000256" key="5">
    <source>
        <dbReference type="ARBA" id="ARBA00022842"/>
    </source>
</evidence>
<evidence type="ECO:0000256" key="1">
    <source>
        <dbReference type="ARBA" id="ARBA00004141"/>
    </source>
</evidence>
<dbReference type="SUPFAM" id="SSF161093">
    <property type="entry name" value="MgtE membrane domain-like"/>
    <property type="match status" value="1"/>
</dbReference>
<dbReference type="GO" id="GO:0008324">
    <property type="term" value="F:monoatomic cation transmembrane transporter activity"/>
    <property type="evidence" value="ECO:0007669"/>
    <property type="project" value="InterPro"/>
</dbReference>
<reference evidence="10" key="1">
    <citation type="journal article" date="2015" name="Nature">
        <title>Complex archaea that bridge the gap between prokaryotes and eukaryotes.</title>
        <authorList>
            <person name="Spang A."/>
            <person name="Saw J.H."/>
            <person name="Jorgensen S.L."/>
            <person name="Zaremba-Niedzwiedzka K."/>
            <person name="Martijn J."/>
            <person name="Lind A.E."/>
            <person name="van Eijk R."/>
            <person name="Schleper C."/>
            <person name="Guy L."/>
            <person name="Ettema T.J."/>
        </authorList>
    </citation>
    <scope>NUCLEOTIDE SEQUENCE</scope>
</reference>
<feature type="transmembrane region" description="Helical" evidence="8">
    <location>
        <begin position="87"/>
        <end position="109"/>
    </location>
</feature>
<dbReference type="Pfam" id="PF01769">
    <property type="entry name" value="MgtE"/>
    <property type="match status" value="1"/>
</dbReference>
<keyword evidence="7 8" id="KW-0472">Membrane</keyword>
<gene>
    <name evidence="10" type="ORF">LCGC14_0755260</name>
</gene>
<comment type="subcellular location">
    <subcellularLocation>
        <location evidence="1">Membrane</location>
        <topology evidence="1">Multi-pass membrane protein</topology>
    </subcellularLocation>
</comment>
<evidence type="ECO:0000256" key="4">
    <source>
        <dbReference type="ARBA" id="ARBA00022692"/>
    </source>
</evidence>
<dbReference type="AlphaFoldDB" id="A0A0F9SMZ6"/>
<dbReference type="EMBL" id="LAZR01001842">
    <property type="protein sequence ID" value="KKN38256.1"/>
    <property type="molecule type" value="Genomic_DNA"/>
</dbReference>
<keyword evidence="5" id="KW-0460">Magnesium</keyword>
<keyword evidence="6 8" id="KW-1133">Transmembrane helix</keyword>
<organism evidence="10">
    <name type="scientific">marine sediment metagenome</name>
    <dbReference type="NCBI Taxonomy" id="412755"/>
    <lineage>
        <taxon>unclassified sequences</taxon>
        <taxon>metagenomes</taxon>
        <taxon>ecological metagenomes</taxon>
    </lineage>
</organism>
<comment type="caution">
    <text evidence="10">The sequence shown here is derived from an EMBL/GenBank/DDBJ whole genome shotgun (WGS) entry which is preliminary data.</text>
</comment>
<accession>A0A0F9SMZ6</accession>
<evidence type="ECO:0000259" key="9">
    <source>
        <dbReference type="Pfam" id="PF01769"/>
    </source>
</evidence>
<evidence type="ECO:0000256" key="8">
    <source>
        <dbReference type="SAM" id="Phobius"/>
    </source>
</evidence>
<protein>
    <recommendedName>
        <fullName evidence="9">SLC41A/MgtE integral membrane domain-containing protein</fullName>
    </recommendedName>
</protein>
<evidence type="ECO:0000313" key="10">
    <source>
        <dbReference type="EMBL" id="KKN38256.1"/>
    </source>
</evidence>
<evidence type="ECO:0000256" key="2">
    <source>
        <dbReference type="ARBA" id="ARBA00009749"/>
    </source>
</evidence>
<evidence type="ECO:0000256" key="6">
    <source>
        <dbReference type="ARBA" id="ARBA00022989"/>
    </source>
</evidence>
<dbReference type="InterPro" id="IPR036739">
    <property type="entry name" value="SLC41_membr_dom_sf"/>
</dbReference>
<keyword evidence="4 8" id="KW-0812">Transmembrane</keyword>
<dbReference type="GO" id="GO:0016020">
    <property type="term" value="C:membrane"/>
    <property type="evidence" value="ECO:0007669"/>
    <property type="project" value="UniProtKB-SubCell"/>
</dbReference>
<dbReference type="Gene3D" id="1.10.357.20">
    <property type="entry name" value="SLC41 divalent cation transporters, integral membrane domain"/>
    <property type="match status" value="1"/>
</dbReference>
<proteinExistence type="inferred from homology"/>
<feature type="transmembrane region" description="Helical" evidence="8">
    <location>
        <begin position="158"/>
        <end position="182"/>
    </location>
</feature>
<evidence type="ECO:0000256" key="7">
    <source>
        <dbReference type="ARBA" id="ARBA00023136"/>
    </source>
</evidence>
<feature type="transmembrane region" description="Helical" evidence="8">
    <location>
        <begin position="121"/>
        <end position="149"/>
    </location>
</feature>
<name>A0A0F9SMZ6_9ZZZZ</name>
<comment type="similarity">
    <text evidence="2">Belongs to the SLC41A transporter family.</text>
</comment>
<feature type="transmembrane region" description="Helical" evidence="8">
    <location>
        <begin position="35"/>
        <end position="53"/>
    </location>
</feature>
<sequence>MQYYKKIMKESIYIVIISSLLGLISGTVLSTNEGLLYSVPILLLVLPALNSLIGDFTTVLISRLTTHLHIGTIPSIVKRSRRLMVDFYGLLLSIILSTVFLIVVGYGMALITKIEIINPLIIISIIIFTVIFLFIVLFIVLFISSVFLFRRGKDPNNFLIPGVTSLIDLLSPLFLIIFIQIFI</sequence>
<feature type="domain" description="SLC41A/MgtE integral membrane" evidence="9">
    <location>
        <begin position="47"/>
        <end position="177"/>
    </location>
</feature>
<evidence type="ECO:0000256" key="3">
    <source>
        <dbReference type="ARBA" id="ARBA00022448"/>
    </source>
</evidence>
<keyword evidence="3" id="KW-0813">Transport</keyword>